<keyword evidence="3" id="KW-1185">Reference proteome</keyword>
<dbReference type="InterPro" id="IPR050445">
    <property type="entry name" value="Bact_polysacc_biosynth/exp"/>
</dbReference>
<dbReference type="AlphaFoldDB" id="A0A6G7ZKL8"/>
<name>A0A6G7ZKL8_9SPHN</name>
<keyword evidence="1" id="KW-0472">Membrane</keyword>
<sequence length="369" mass="41479">MVRWLVERRRRLSPLFLLTVALPTLASIIYFGFFASNVYVSESSFVVRSPDKPSTGGFGVLLKTAGFSNANDEVFAAQDFLKSRDALRAINTNDEFRKSYSAQAISIFDRFNPLGFSGSFEDLYDYFRGKVDVKYDSSNSIAKLTVRAFNPRDSYHFNERLLQIAEQTVNRLNQRGRSDLIESAQREVTQAKAESRDAAARLASFRNRSGIVDPERQAEVQLQMVSKLQDELIASRTQLAELRRYAPANPQVESLETRIASLQRQVGLEQGKVTGSQRSLAGATAQYQRLSLESQFADKQLAGAMSSLLEAQNEARRKQAYVERISRPNLPDEPVEPRRLRGILATFILGLVAWGILSMLLAGVREHQD</sequence>
<dbReference type="PANTHER" id="PTHR32309">
    <property type="entry name" value="TYROSINE-PROTEIN KINASE"/>
    <property type="match status" value="1"/>
</dbReference>
<reference evidence="2 3" key="1">
    <citation type="submission" date="2020-03" db="EMBL/GenBank/DDBJ databases">
        <title>Sphingomonas sp. nov., isolated from fish.</title>
        <authorList>
            <person name="Hyun D.-W."/>
            <person name="Bae J.-W."/>
        </authorList>
    </citation>
    <scope>NUCLEOTIDE SEQUENCE [LARGE SCALE GENOMIC DNA]</scope>
    <source>
        <strain evidence="2 3">HDW15C</strain>
    </source>
</reference>
<gene>
    <name evidence="2" type="ORF">G7078_00670</name>
</gene>
<accession>A0A6G7ZKL8</accession>
<dbReference type="GO" id="GO:0005886">
    <property type="term" value="C:plasma membrane"/>
    <property type="evidence" value="ECO:0007669"/>
    <property type="project" value="TreeGrafter"/>
</dbReference>
<feature type="transmembrane region" description="Helical" evidence="1">
    <location>
        <begin position="12"/>
        <end position="33"/>
    </location>
</feature>
<protein>
    <recommendedName>
        <fullName evidence="4">WcbD</fullName>
    </recommendedName>
</protein>
<dbReference type="RefSeq" id="WP_166091965.1">
    <property type="nucleotide sequence ID" value="NZ_CP049871.1"/>
</dbReference>
<evidence type="ECO:0000313" key="2">
    <source>
        <dbReference type="EMBL" id="QIL01446.1"/>
    </source>
</evidence>
<dbReference type="PANTHER" id="PTHR32309:SF13">
    <property type="entry name" value="FERRIC ENTEROBACTIN TRANSPORT PROTEIN FEPE"/>
    <property type="match status" value="1"/>
</dbReference>
<keyword evidence="1" id="KW-1133">Transmembrane helix</keyword>
<dbReference type="EMBL" id="CP049871">
    <property type="protein sequence ID" value="QIL01446.1"/>
    <property type="molecule type" value="Genomic_DNA"/>
</dbReference>
<evidence type="ECO:0000313" key="3">
    <source>
        <dbReference type="Proteomes" id="UP000502502"/>
    </source>
</evidence>
<dbReference type="GO" id="GO:0004713">
    <property type="term" value="F:protein tyrosine kinase activity"/>
    <property type="evidence" value="ECO:0007669"/>
    <property type="project" value="TreeGrafter"/>
</dbReference>
<dbReference type="Proteomes" id="UP000502502">
    <property type="component" value="Chromosome"/>
</dbReference>
<feature type="transmembrane region" description="Helical" evidence="1">
    <location>
        <begin position="343"/>
        <end position="364"/>
    </location>
</feature>
<organism evidence="2 3">
    <name type="scientific">Sphingomonas sinipercae</name>
    <dbReference type="NCBI Taxonomy" id="2714944"/>
    <lineage>
        <taxon>Bacteria</taxon>
        <taxon>Pseudomonadati</taxon>
        <taxon>Pseudomonadota</taxon>
        <taxon>Alphaproteobacteria</taxon>
        <taxon>Sphingomonadales</taxon>
        <taxon>Sphingomonadaceae</taxon>
        <taxon>Sphingomonas</taxon>
    </lineage>
</organism>
<proteinExistence type="predicted"/>
<evidence type="ECO:0008006" key="4">
    <source>
        <dbReference type="Google" id="ProtNLM"/>
    </source>
</evidence>
<dbReference type="KEGG" id="ssin:G7078_00670"/>
<evidence type="ECO:0000256" key="1">
    <source>
        <dbReference type="SAM" id="Phobius"/>
    </source>
</evidence>
<keyword evidence="1" id="KW-0812">Transmembrane</keyword>